<sequence>MKADARSPAPIDLREVRVTEFLQAGSLAANTEKAYRRELKKFLGWTDRPWAEITPRHLAQYKLESLELHQLDIEQIQNLDAFNILLF</sequence>
<keyword evidence="1" id="KW-0238">DNA-binding</keyword>
<dbReference type="AlphaFoldDB" id="B8HYS0"/>
<dbReference type="InterPro" id="IPR010998">
    <property type="entry name" value="Integrase_recombinase_N"/>
</dbReference>
<dbReference type="InterPro" id="IPR004107">
    <property type="entry name" value="Integrase_SAM-like_N"/>
</dbReference>
<evidence type="ECO:0000313" key="3">
    <source>
        <dbReference type="EMBL" id="ACL47568.1"/>
    </source>
</evidence>
<dbReference type="HOGENOM" id="CLU_2478138_0_0_3"/>
<dbReference type="Gene3D" id="1.10.150.130">
    <property type="match status" value="1"/>
</dbReference>
<proteinExistence type="predicted"/>
<dbReference type="SUPFAM" id="SSF47823">
    <property type="entry name" value="lambda integrase-like, N-terminal domain"/>
    <property type="match status" value="1"/>
</dbReference>
<dbReference type="KEGG" id="cyn:Cyan7425_5306"/>
<keyword evidence="3" id="KW-0614">Plasmid</keyword>
<dbReference type="GO" id="GO:0003677">
    <property type="term" value="F:DNA binding"/>
    <property type="evidence" value="ECO:0007669"/>
    <property type="project" value="UniProtKB-KW"/>
</dbReference>
<feature type="domain" description="Integrase SAM-like N-terminal" evidence="2">
    <location>
        <begin position="17"/>
        <end position="62"/>
    </location>
</feature>
<reference evidence="3" key="1">
    <citation type="submission" date="2009-01" db="EMBL/GenBank/DDBJ databases">
        <title>Complete sequence of plasmid1 Cyanothece sp. PCC 7425.</title>
        <authorList>
            <consortium name="US DOE Joint Genome Institute"/>
            <person name="Lucas S."/>
            <person name="Copeland A."/>
            <person name="Lapidus A."/>
            <person name="Glavina del Rio T."/>
            <person name="Dalin E."/>
            <person name="Tice H."/>
            <person name="Bruce D."/>
            <person name="Goodwin L."/>
            <person name="Pitluck S."/>
            <person name="Sims D."/>
            <person name="Meineke L."/>
            <person name="Brettin T."/>
            <person name="Detter J.C."/>
            <person name="Han C."/>
            <person name="Larimer F."/>
            <person name="Land M."/>
            <person name="Hauser L."/>
            <person name="Kyrpides N."/>
            <person name="Ovchinnikova G."/>
            <person name="Liberton M."/>
            <person name="Stoeckel J."/>
            <person name="Banerjee A."/>
            <person name="Singh A."/>
            <person name="Page L."/>
            <person name="Sato H."/>
            <person name="Zhao L."/>
            <person name="Sherman L."/>
            <person name="Pakrasi H."/>
            <person name="Richardson P."/>
        </authorList>
    </citation>
    <scope>NUCLEOTIDE SEQUENCE</scope>
    <source>
        <strain evidence="3">PCC 7425</strain>
        <plasmid evidence="3">pP742501</plasmid>
    </source>
</reference>
<name>B8HYS0_CYAP4</name>
<accession>B8HYS0</accession>
<geneLocation type="plasmid" evidence="3">
    <name>pP742501</name>
</geneLocation>
<evidence type="ECO:0000259" key="2">
    <source>
        <dbReference type="Pfam" id="PF13495"/>
    </source>
</evidence>
<evidence type="ECO:0000256" key="1">
    <source>
        <dbReference type="ARBA" id="ARBA00023125"/>
    </source>
</evidence>
<gene>
    <name evidence="3" type="ordered locus">Cyan7425_5306</name>
</gene>
<organism evidence="3">
    <name type="scientific">Cyanothece sp. (strain PCC 7425 / ATCC 29141)</name>
    <dbReference type="NCBI Taxonomy" id="395961"/>
    <lineage>
        <taxon>Bacteria</taxon>
        <taxon>Bacillati</taxon>
        <taxon>Cyanobacteriota</taxon>
        <taxon>Cyanophyceae</taxon>
        <taxon>Gomontiellales</taxon>
        <taxon>Cyanothecaceae</taxon>
        <taxon>Cyanothece</taxon>
    </lineage>
</organism>
<dbReference type="EMBL" id="CP001345">
    <property type="protein sequence ID" value="ACL47568.1"/>
    <property type="molecule type" value="Genomic_DNA"/>
</dbReference>
<protein>
    <recommendedName>
        <fullName evidence="2">Integrase SAM-like N-terminal domain-containing protein</fullName>
    </recommendedName>
</protein>
<dbReference type="Pfam" id="PF13495">
    <property type="entry name" value="Phage_int_SAM_4"/>
    <property type="match status" value="1"/>
</dbReference>